<evidence type="ECO:0000313" key="2">
    <source>
        <dbReference type="Proteomes" id="UP000887013"/>
    </source>
</evidence>
<dbReference type="AlphaFoldDB" id="A0A8X6Q3R7"/>
<dbReference type="Proteomes" id="UP000887013">
    <property type="component" value="Unassembled WGS sequence"/>
</dbReference>
<organism evidence="1 2">
    <name type="scientific">Nephila pilipes</name>
    <name type="common">Giant wood spider</name>
    <name type="synonym">Nephila maculata</name>
    <dbReference type="NCBI Taxonomy" id="299642"/>
    <lineage>
        <taxon>Eukaryota</taxon>
        <taxon>Metazoa</taxon>
        <taxon>Ecdysozoa</taxon>
        <taxon>Arthropoda</taxon>
        <taxon>Chelicerata</taxon>
        <taxon>Arachnida</taxon>
        <taxon>Araneae</taxon>
        <taxon>Araneomorphae</taxon>
        <taxon>Entelegynae</taxon>
        <taxon>Araneoidea</taxon>
        <taxon>Nephilidae</taxon>
        <taxon>Nephila</taxon>
    </lineage>
</organism>
<name>A0A8X6Q3R7_NEPPI</name>
<dbReference type="EMBL" id="BMAW01027995">
    <property type="protein sequence ID" value="GFU05047.1"/>
    <property type="molecule type" value="Genomic_DNA"/>
</dbReference>
<keyword evidence="2" id="KW-1185">Reference proteome</keyword>
<sequence>MLFVPSLENIAAVPFAMTLYNDSEMQQFFKNTKFWLSPNEEWKVIMKKKISNSVYSEPLQEKIMSLMKPMNYEVEMWKKQHKSFFGKEVEQRIRSKFHWKMDGTIDRLKTASFLIQSDVLQVRHRFRLACNYWPKERVISIWEQMSAGLQDFFRNIEMYDVPYSEYPSNINVIEWIRWHTQIGNSNIRENEWFHAYNWDAVSLQGLLPQKLTSEERLQIIEWTLDGNYYDHSCRFCVLLMAADQRIEVLKMNPYFILKSFLLWPGQSLFIEMVNHVKNDLTEINFLNLLYVIMCQKIFPGWEDFDYFDLLREFWSLIPDECKEFLKGFEIYEPISLVLAKGRRALPELKKYFLHIQQH</sequence>
<proteinExistence type="predicted"/>
<gene>
    <name evidence="1" type="primary">NCL1_48578</name>
    <name evidence="1" type="ORF">NPIL_366991</name>
</gene>
<comment type="caution">
    <text evidence="1">The sequence shown here is derived from an EMBL/GenBank/DDBJ whole genome shotgun (WGS) entry which is preliminary data.</text>
</comment>
<dbReference type="OrthoDB" id="6412686at2759"/>
<evidence type="ECO:0000313" key="1">
    <source>
        <dbReference type="EMBL" id="GFU05047.1"/>
    </source>
</evidence>
<accession>A0A8X6Q3R7</accession>
<protein>
    <submittedName>
        <fullName evidence="1">Uncharacterized protein</fullName>
    </submittedName>
</protein>
<reference evidence="1" key="1">
    <citation type="submission" date="2020-08" db="EMBL/GenBank/DDBJ databases">
        <title>Multicomponent nature underlies the extraordinary mechanical properties of spider dragline silk.</title>
        <authorList>
            <person name="Kono N."/>
            <person name="Nakamura H."/>
            <person name="Mori M."/>
            <person name="Yoshida Y."/>
            <person name="Ohtoshi R."/>
            <person name="Malay A.D."/>
            <person name="Moran D.A.P."/>
            <person name="Tomita M."/>
            <person name="Numata K."/>
            <person name="Arakawa K."/>
        </authorList>
    </citation>
    <scope>NUCLEOTIDE SEQUENCE</scope>
</reference>